<dbReference type="EMBL" id="CAUH01004467">
    <property type="protein sequence ID" value="CCU79787.1"/>
    <property type="molecule type" value="Genomic_DNA"/>
</dbReference>
<proteinExistence type="predicted"/>
<dbReference type="SUPFAM" id="SSF48445">
    <property type="entry name" value="14-3-3 protein"/>
    <property type="match status" value="1"/>
</dbReference>
<reference evidence="1 2" key="1">
    <citation type="journal article" date="2010" name="Science">
        <title>Genome expansion and gene loss in powdery mildew fungi reveal tradeoffs in extreme parasitism.</title>
        <authorList>
            <person name="Spanu P.D."/>
            <person name="Abbott J.C."/>
            <person name="Amselem J."/>
            <person name="Burgis T.A."/>
            <person name="Soanes D.M."/>
            <person name="Stueber K."/>
            <person name="Ver Loren van Themaat E."/>
            <person name="Brown J.K.M."/>
            <person name="Butcher S.A."/>
            <person name="Gurr S.J."/>
            <person name="Lebrun M.-H."/>
            <person name="Ridout C.J."/>
            <person name="Schulze-Lefert P."/>
            <person name="Talbot N.J."/>
            <person name="Ahmadinejad N."/>
            <person name="Ametz C."/>
            <person name="Barton G.R."/>
            <person name="Benjdia M."/>
            <person name="Bidzinski P."/>
            <person name="Bindschedler L.V."/>
            <person name="Both M."/>
            <person name="Brewer M.T."/>
            <person name="Cadle-Davidson L."/>
            <person name="Cadle-Davidson M.M."/>
            <person name="Collemare J."/>
            <person name="Cramer R."/>
            <person name="Frenkel O."/>
            <person name="Godfrey D."/>
            <person name="Harriman J."/>
            <person name="Hoede C."/>
            <person name="King B.C."/>
            <person name="Klages S."/>
            <person name="Kleemann J."/>
            <person name="Knoll D."/>
            <person name="Koti P.S."/>
            <person name="Kreplak J."/>
            <person name="Lopez-Ruiz F.J."/>
            <person name="Lu X."/>
            <person name="Maekawa T."/>
            <person name="Mahanil S."/>
            <person name="Micali C."/>
            <person name="Milgroom M.G."/>
            <person name="Montana G."/>
            <person name="Noir S."/>
            <person name="O'Connell R.J."/>
            <person name="Oberhaensli S."/>
            <person name="Parlange F."/>
            <person name="Pedersen C."/>
            <person name="Quesneville H."/>
            <person name="Reinhardt R."/>
            <person name="Rott M."/>
            <person name="Sacristan S."/>
            <person name="Schmidt S.M."/>
            <person name="Schoen M."/>
            <person name="Skamnioti P."/>
            <person name="Sommer H."/>
            <person name="Stephens A."/>
            <person name="Takahara H."/>
            <person name="Thordal-Christensen H."/>
            <person name="Vigouroux M."/>
            <person name="Wessling R."/>
            <person name="Wicker T."/>
            <person name="Panstruga R."/>
        </authorList>
    </citation>
    <scope>NUCLEOTIDE SEQUENCE [LARGE SCALE GENOMIC DNA]</scope>
    <source>
        <strain evidence="1">DH14</strain>
    </source>
</reference>
<dbReference type="HOGENOM" id="CLU_036650_0_0_1"/>
<organism evidence="1 2">
    <name type="scientific">Blumeria graminis f. sp. hordei (strain DH14)</name>
    <name type="common">Barley powdery mildew</name>
    <name type="synonym">Oidium monilioides f. sp. hordei</name>
    <dbReference type="NCBI Taxonomy" id="546991"/>
    <lineage>
        <taxon>Eukaryota</taxon>
        <taxon>Fungi</taxon>
        <taxon>Dikarya</taxon>
        <taxon>Ascomycota</taxon>
        <taxon>Pezizomycotina</taxon>
        <taxon>Leotiomycetes</taxon>
        <taxon>Erysiphales</taxon>
        <taxon>Erysiphaceae</taxon>
        <taxon>Blumeria</taxon>
        <taxon>Blumeria hordei</taxon>
    </lineage>
</organism>
<dbReference type="InParanoid" id="N1JDH2"/>
<dbReference type="Gene3D" id="1.20.190.20">
    <property type="entry name" value="14-3-3 domain"/>
    <property type="match status" value="1"/>
</dbReference>
<comment type="caution">
    <text evidence="1">The sequence shown here is derived from an EMBL/GenBank/DDBJ whole genome shotgun (WGS) entry which is preliminary data.</text>
</comment>
<dbReference type="Proteomes" id="UP000015441">
    <property type="component" value="Unassembled WGS sequence"/>
</dbReference>
<dbReference type="InterPro" id="IPR036815">
    <property type="entry name" value="14-3-3_dom_sf"/>
</dbReference>
<dbReference type="AlphaFoldDB" id="N1JDH2"/>
<dbReference type="STRING" id="546991.N1JDH2"/>
<keyword evidence="2" id="KW-1185">Reference proteome</keyword>
<accession>N1JDH2</accession>
<evidence type="ECO:0000313" key="2">
    <source>
        <dbReference type="Proteomes" id="UP000015441"/>
    </source>
</evidence>
<gene>
    <name evidence="1" type="ORF">BGHDH14_bgh06531</name>
</gene>
<dbReference type="OrthoDB" id="5370350at2759"/>
<evidence type="ECO:0000313" key="1">
    <source>
        <dbReference type="EMBL" id="CCU79787.1"/>
    </source>
</evidence>
<sequence length="296" mass="34419">MKPEYVRLNQMAILEVDKKFLGQFACGVQNKHPLLAQNLYQVFGILTIMSTQLNEAYYLRVESRVQETQIVDLMNRVVWYAREGLKILEEYVFPMVANYRDLRVLSFKLRASFYYLYTLFHNQPPLTFEPKQSTRACGQPPPYRKIDKVKVVDRNYSQPSSVRGTFYRQNSPISSFSGVSQPYSEFSRDFLLDYHDYRPITLQYFQEAASLADSILRANHPLRISIKVGYATYVSECLHDKEGSYQIASATVAETYNKQGPQNDEISSDATMLVEVLINLMRHYKYPNSGAKYFNY</sequence>
<name>N1JDH2_BLUG1</name>
<protein>
    <submittedName>
        <fullName evidence="1">14-3-3-like protein</fullName>
    </submittedName>
</protein>
<dbReference type="eggNOG" id="ENOG502RZWE">
    <property type="taxonomic scope" value="Eukaryota"/>
</dbReference>